<gene>
    <name evidence="4" type="ORF">cyc_08129</name>
</gene>
<dbReference type="Gene3D" id="3.40.50.1820">
    <property type="entry name" value="alpha/beta hydrolase"/>
    <property type="match status" value="1"/>
</dbReference>
<dbReference type="EMBL" id="JROU02002037">
    <property type="protein sequence ID" value="OEH74443.1"/>
    <property type="molecule type" value="Genomic_DNA"/>
</dbReference>
<comment type="caution">
    <text evidence="4">The sequence shown here is derived from an EMBL/GenBank/DDBJ whole genome shotgun (WGS) entry which is preliminary data.</text>
</comment>
<feature type="domain" description="Thioesterase" evidence="3">
    <location>
        <begin position="28"/>
        <end position="227"/>
    </location>
</feature>
<dbReference type="GO" id="GO:0008610">
    <property type="term" value="P:lipid biosynthetic process"/>
    <property type="evidence" value="ECO:0007669"/>
    <property type="project" value="TreeGrafter"/>
</dbReference>
<dbReference type="AlphaFoldDB" id="A0A1D3CTB2"/>
<feature type="compositionally biased region" description="Low complexity" evidence="2">
    <location>
        <begin position="194"/>
        <end position="204"/>
    </location>
</feature>
<dbReference type="InterPro" id="IPR012223">
    <property type="entry name" value="TEII"/>
</dbReference>
<evidence type="ECO:0000313" key="4">
    <source>
        <dbReference type="EMBL" id="OEH74443.1"/>
    </source>
</evidence>
<dbReference type="Proteomes" id="UP000095192">
    <property type="component" value="Unassembled WGS sequence"/>
</dbReference>
<organism evidence="4 5">
    <name type="scientific">Cyclospora cayetanensis</name>
    <dbReference type="NCBI Taxonomy" id="88456"/>
    <lineage>
        <taxon>Eukaryota</taxon>
        <taxon>Sar</taxon>
        <taxon>Alveolata</taxon>
        <taxon>Apicomplexa</taxon>
        <taxon>Conoidasida</taxon>
        <taxon>Coccidia</taxon>
        <taxon>Eucoccidiorida</taxon>
        <taxon>Eimeriorina</taxon>
        <taxon>Eimeriidae</taxon>
        <taxon>Cyclospora</taxon>
    </lineage>
</organism>
<dbReference type="InterPro" id="IPR029058">
    <property type="entry name" value="AB_hydrolase_fold"/>
</dbReference>
<protein>
    <recommendedName>
        <fullName evidence="3">Thioesterase domain-containing protein</fullName>
    </recommendedName>
</protein>
<dbReference type="InParanoid" id="A0A1D3CTB2"/>
<feature type="compositionally biased region" description="Polar residues" evidence="2">
    <location>
        <begin position="181"/>
        <end position="193"/>
    </location>
</feature>
<sequence length="276" mass="30977">MESSIWTSRGTSLSPMPNPFIDLAQTDAVCFLAIQLPFRGLRRKEKHPETIQEAARQILQAMKPMLSPGECPYVLVGYSMGCWIAYELLCLVKQQGLPLPLHFVVAGMVSPDLEASKRPWKCTEKLDTKAFQDQLRAWSCNEILFQRDMWTAYEPLLRADHNMLDKYHFTDMCGSLRNGGTHKNGSSNTENATSDSGDGSNNSDSENKCCSNGNRYCNTGTNPHPTTVNGTNHKHNSVKLLEGNHGLIFDAERRKKFFSHIVDILDGLLLNIEYGH</sequence>
<dbReference type="PANTHER" id="PTHR11487:SF0">
    <property type="entry name" value="S-ACYL FATTY ACID SYNTHASE THIOESTERASE, MEDIUM CHAIN"/>
    <property type="match status" value="1"/>
</dbReference>
<feature type="region of interest" description="Disordered" evidence="2">
    <location>
        <begin position="180"/>
        <end position="205"/>
    </location>
</feature>
<name>A0A1D3CTB2_9EIME</name>
<evidence type="ECO:0000259" key="3">
    <source>
        <dbReference type="Pfam" id="PF00975"/>
    </source>
</evidence>
<dbReference type="VEuPathDB" id="ToxoDB:cyc_08129"/>
<evidence type="ECO:0000256" key="2">
    <source>
        <dbReference type="SAM" id="MobiDB-lite"/>
    </source>
</evidence>
<dbReference type="PANTHER" id="PTHR11487">
    <property type="entry name" value="THIOESTERASE"/>
    <property type="match status" value="1"/>
</dbReference>
<reference evidence="4 5" key="1">
    <citation type="journal article" date="2016" name="BMC Genomics">
        <title>Comparative genomics reveals Cyclospora cayetanensis possesses coccidia-like metabolism and invasion components but unique surface antigens.</title>
        <authorList>
            <person name="Liu S."/>
            <person name="Wang L."/>
            <person name="Zheng H."/>
            <person name="Xu Z."/>
            <person name="Roellig D.M."/>
            <person name="Li N."/>
            <person name="Frace M.A."/>
            <person name="Tang K."/>
            <person name="Arrowood M.J."/>
            <person name="Moss D.M."/>
            <person name="Zhang L."/>
            <person name="Feng Y."/>
            <person name="Xiao L."/>
        </authorList>
    </citation>
    <scope>NUCLEOTIDE SEQUENCE [LARGE SCALE GENOMIC DNA]</scope>
    <source>
        <strain evidence="4 5">CHN_HEN01</strain>
    </source>
</reference>
<dbReference type="Pfam" id="PF00975">
    <property type="entry name" value="Thioesterase"/>
    <property type="match status" value="1"/>
</dbReference>
<dbReference type="InterPro" id="IPR001031">
    <property type="entry name" value="Thioesterase"/>
</dbReference>
<proteinExistence type="inferred from homology"/>
<accession>A0A1D3CTB2</accession>
<evidence type="ECO:0000256" key="1">
    <source>
        <dbReference type="ARBA" id="ARBA00007169"/>
    </source>
</evidence>
<dbReference type="SUPFAM" id="SSF53474">
    <property type="entry name" value="alpha/beta-Hydrolases"/>
    <property type="match status" value="1"/>
</dbReference>
<evidence type="ECO:0000313" key="5">
    <source>
        <dbReference type="Proteomes" id="UP000095192"/>
    </source>
</evidence>
<dbReference type="VEuPathDB" id="ToxoDB:LOC34623938"/>
<keyword evidence="5" id="KW-1185">Reference proteome</keyword>
<comment type="similarity">
    <text evidence="1">Belongs to the thioesterase family.</text>
</comment>